<dbReference type="OrthoDB" id="10403837at2759"/>
<dbReference type="EMBL" id="LSRX01000147">
    <property type="protein sequence ID" value="OLQ07079.1"/>
    <property type="molecule type" value="Genomic_DNA"/>
</dbReference>
<reference evidence="2 3" key="1">
    <citation type="submission" date="2016-02" db="EMBL/GenBank/DDBJ databases">
        <title>Genome analysis of coral dinoflagellate symbionts highlights evolutionary adaptations to a symbiotic lifestyle.</title>
        <authorList>
            <person name="Aranda M."/>
            <person name="Li Y."/>
            <person name="Liew Y.J."/>
            <person name="Baumgarten S."/>
            <person name="Simakov O."/>
            <person name="Wilson M."/>
            <person name="Piel J."/>
            <person name="Ashoor H."/>
            <person name="Bougouffa S."/>
            <person name="Bajic V.B."/>
            <person name="Ryu T."/>
            <person name="Ravasi T."/>
            <person name="Bayer T."/>
            <person name="Micklem G."/>
            <person name="Kim H."/>
            <person name="Bhak J."/>
            <person name="Lajeunesse T.C."/>
            <person name="Voolstra C.R."/>
        </authorList>
    </citation>
    <scope>NUCLEOTIDE SEQUENCE [LARGE SCALE GENOMIC DNA]</scope>
    <source>
        <strain evidence="2 3">CCMP2467</strain>
    </source>
</reference>
<accession>A0A1Q9EI34</accession>
<proteinExistence type="predicted"/>
<keyword evidence="3" id="KW-1185">Reference proteome</keyword>
<protein>
    <submittedName>
        <fullName evidence="2">Uncharacterized protein</fullName>
    </submittedName>
</protein>
<comment type="caution">
    <text evidence="2">The sequence shown here is derived from an EMBL/GenBank/DDBJ whole genome shotgun (WGS) entry which is preliminary data.</text>
</comment>
<gene>
    <name evidence="2" type="ORF">AK812_SmicGene9555</name>
</gene>
<sequence>MRHSVVDQALVRHRRLAEELDADARRRLETVDPSRAVEIIEEVAKRTDVRNPSAFVMRAISDHPQQRGDIHLDHPQQRGDVHDELELLLARYPQVSAGLDEAAVAKLREAELDRAEEILEDMAHMGIHNPSAFVVKAVSSSRIRRGNPDALAPPPAKMARTQYRNGLYPEARTGRMPEASSLERRGAQAGLDDDALRLLRAADPARAAEVLEELELKGREVRNPSAFVSKSLSQFPMPRRR</sequence>
<organism evidence="2 3">
    <name type="scientific">Symbiodinium microadriaticum</name>
    <name type="common">Dinoflagellate</name>
    <name type="synonym">Zooxanthella microadriatica</name>
    <dbReference type="NCBI Taxonomy" id="2951"/>
    <lineage>
        <taxon>Eukaryota</taxon>
        <taxon>Sar</taxon>
        <taxon>Alveolata</taxon>
        <taxon>Dinophyceae</taxon>
        <taxon>Suessiales</taxon>
        <taxon>Symbiodiniaceae</taxon>
        <taxon>Symbiodinium</taxon>
    </lineage>
</organism>
<dbReference type="AlphaFoldDB" id="A0A1Q9EI34"/>
<evidence type="ECO:0000313" key="3">
    <source>
        <dbReference type="Proteomes" id="UP000186817"/>
    </source>
</evidence>
<feature type="region of interest" description="Disordered" evidence="1">
    <location>
        <begin position="222"/>
        <end position="241"/>
    </location>
</feature>
<evidence type="ECO:0000256" key="1">
    <source>
        <dbReference type="SAM" id="MobiDB-lite"/>
    </source>
</evidence>
<dbReference type="Proteomes" id="UP000186817">
    <property type="component" value="Unassembled WGS sequence"/>
</dbReference>
<evidence type="ECO:0000313" key="2">
    <source>
        <dbReference type="EMBL" id="OLQ07079.1"/>
    </source>
</evidence>
<name>A0A1Q9EI34_SYMMI</name>